<dbReference type="AlphaFoldDB" id="A0A1L4CX03"/>
<gene>
    <name evidence="2" type="ORF">AXG55_00405</name>
</gene>
<evidence type="ECO:0000313" key="3">
    <source>
        <dbReference type="Proteomes" id="UP000184731"/>
    </source>
</evidence>
<dbReference type="EMBL" id="CP017834">
    <property type="protein sequence ID" value="APJ02474.1"/>
    <property type="molecule type" value="Genomic_DNA"/>
</dbReference>
<organism evidence="2 3">
    <name type="scientific">Silvanigrella aquatica</name>
    <dbReference type="NCBI Taxonomy" id="1915309"/>
    <lineage>
        <taxon>Bacteria</taxon>
        <taxon>Pseudomonadati</taxon>
        <taxon>Bdellovibrionota</taxon>
        <taxon>Oligoflexia</taxon>
        <taxon>Silvanigrellales</taxon>
        <taxon>Silvanigrellaceae</taxon>
        <taxon>Silvanigrella</taxon>
    </lineage>
</organism>
<keyword evidence="3" id="KW-1185">Reference proteome</keyword>
<proteinExistence type="predicted"/>
<dbReference type="STRING" id="1915309.AXG55_00405"/>
<accession>A0A1L4CX03</accession>
<name>A0A1L4CX03_9BACT</name>
<dbReference type="Pfam" id="PF00497">
    <property type="entry name" value="SBP_bac_3"/>
    <property type="match status" value="1"/>
</dbReference>
<dbReference type="InterPro" id="IPR001638">
    <property type="entry name" value="Solute-binding_3/MltF_N"/>
</dbReference>
<feature type="domain" description="Solute-binding protein family 3/N-terminal" evidence="1">
    <location>
        <begin position="29"/>
        <end position="248"/>
    </location>
</feature>
<evidence type="ECO:0000259" key="1">
    <source>
        <dbReference type="Pfam" id="PF00497"/>
    </source>
</evidence>
<dbReference type="RefSeq" id="WP_148696179.1">
    <property type="nucleotide sequence ID" value="NZ_CP017834.1"/>
</dbReference>
<dbReference type="KEGG" id="saqi:AXG55_00405"/>
<dbReference type="Gene3D" id="3.40.190.10">
    <property type="entry name" value="Periplasmic binding protein-like II"/>
    <property type="match status" value="2"/>
</dbReference>
<reference evidence="2 3" key="1">
    <citation type="submission" date="2016-10" db="EMBL/GenBank/DDBJ databases">
        <title>Silvanigrella aquatica sp. nov., isolated from a freshwater lake located in the Black Forest, Germany, description of Silvanigrellaceae fam. nov., Silvanigrellales ord. nov., reclassification of the order Bdellovibrionales in the class Oligoflexia, reclassification of the families Bacteriovoracaceae and Halobacteriovoraceae in the new order Bacteriovoracales ord. nov., and reclassification of the family Pseudobacteriovoracaceae in the order Oligoflexiales.</title>
        <authorList>
            <person name="Hahn M.W."/>
            <person name="Schmidt J."/>
            <person name="Koll U."/>
            <person name="Rohde M."/>
            <person name="Verbag S."/>
            <person name="Pitt A."/>
            <person name="Nakai R."/>
            <person name="Naganuma T."/>
            <person name="Lang E."/>
        </authorList>
    </citation>
    <scope>NUCLEOTIDE SEQUENCE [LARGE SCALE GENOMIC DNA]</scope>
    <source>
        <strain evidence="2 3">MWH-Nonnen-W8red</strain>
    </source>
</reference>
<sequence length="248" mass="29268">MTFFKKYQKCILFVILLISYQKIFGIEPLKIVTGNDFLPYTDEKLKNGGLFTSIYTTILKKIKIPYTIEFLPWARGYEMLKHEKFDVSFPYAPTKERASEVKYSKISLTSSDIYIYSNSNYRNTKNAYDFRNGTYCGAVGYYIEDVFLNMINKNELKKMSQFDEKSCLLAVINNDASLFVTNENQMKEYKKQKISNFDRIIRIGKPLKKMELYAIYNKKIDDKIIKMIDNEAARFLNTNEYRKLINSY</sequence>
<dbReference type="SUPFAM" id="SSF53850">
    <property type="entry name" value="Periplasmic binding protein-like II"/>
    <property type="match status" value="1"/>
</dbReference>
<evidence type="ECO:0000313" key="2">
    <source>
        <dbReference type="EMBL" id="APJ02474.1"/>
    </source>
</evidence>
<protein>
    <recommendedName>
        <fullName evidence="1">Solute-binding protein family 3/N-terminal domain-containing protein</fullName>
    </recommendedName>
</protein>
<dbReference type="OrthoDB" id="5296667at2"/>
<dbReference type="Proteomes" id="UP000184731">
    <property type="component" value="Chromosome"/>
</dbReference>